<comment type="caution">
    <text evidence="2">The sequence shown here is derived from an EMBL/GenBank/DDBJ whole genome shotgun (WGS) entry which is preliminary data.</text>
</comment>
<dbReference type="EMBL" id="SMGO01000002">
    <property type="protein sequence ID" value="TCK83626.1"/>
    <property type="molecule type" value="Genomic_DNA"/>
</dbReference>
<gene>
    <name evidence="2" type="ORF">C8N28_2230</name>
</gene>
<sequence length="146" mass="16131">MNIVNQYQSGRNKLSIYKLAGVIVLILLVAISSCGVKKGLQYLFSSQQTTSTNATKSGKSNLSLQSERVAWNQVCSKIQDIVGSTVSGMDAHNSASSNLALYFILLPAFLISLQLVYKDRIHLSVPRAVLNWRQLPLFIQNSIFLI</sequence>
<evidence type="ECO:0000313" key="2">
    <source>
        <dbReference type="EMBL" id="TCK83626.1"/>
    </source>
</evidence>
<evidence type="ECO:0000256" key="1">
    <source>
        <dbReference type="SAM" id="Phobius"/>
    </source>
</evidence>
<feature type="transmembrane region" description="Helical" evidence="1">
    <location>
        <begin position="16"/>
        <end position="36"/>
    </location>
</feature>
<reference evidence="2 3" key="1">
    <citation type="submission" date="2019-03" db="EMBL/GenBank/DDBJ databases">
        <title>Genomic Encyclopedia of Archaeal and Bacterial Type Strains, Phase II (KMG-II): from individual species to whole genera.</title>
        <authorList>
            <person name="Goeker M."/>
        </authorList>
    </citation>
    <scope>NUCLEOTIDE SEQUENCE [LARGE SCALE GENOMIC DNA]</scope>
    <source>
        <strain evidence="2 3">DSM 22554</strain>
    </source>
</reference>
<protein>
    <submittedName>
        <fullName evidence="2">Uncharacterized protein</fullName>
    </submittedName>
</protein>
<name>A0A4R1LW07_9SPHI</name>
<keyword evidence="1" id="KW-0472">Membrane</keyword>
<keyword evidence="3" id="KW-1185">Reference proteome</keyword>
<dbReference type="AlphaFoldDB" id="A0A4R1LW07"/>
<keyword evidence="1" id="KW-0812">Transmembrane</keyword>
<proteinExistence type="predicted"/>
<dbReference type="OrthoDB" id="773339at2"/>
<dbReference type="RefSeq" id="WP_132224771.1">
    <property type="nucleotide sequence ID" value="NZ_SMGO01000002.1"/>
</dbReference>
<keyword evidence="1" id="KW-1133">Transmembrane helix</keyword>
<accession>A0A4R1LW07</accession>
<evidence type="ECO:0000313" key="3">
    <source>
        <dbReference type="Proteomes" id="UP000294616"/>
    </source>
</evidence>
<feature type="transmembrane region" description="Helical" evidence="1">
    <location>
        <begin position="99"/>
        <end position="117"/>
    </location>
</feature>
<dbReference type="Proteomes" id="UP000294616">
    <property type="component" value="Unassembled WGS sequence"/>
</dbReference>
<organism evidence="2 3">
    <name type="scientific">Albibacterium bauzanense</name>
    <dbReference type="NCBI Taxonomy" id="653929"/>
    <lineage>
        <taxon>Bacteria</taxon>
        <taxon>Pseudomonadati</taxon>
        <taxon>Bacteroidota</taxon>
        <taxon>Sphingobacteriia</taxon>
        <taxon>Sphingobacteriales</taxon>
        <taxon>Sphingobacteriaceae</taxon>
        <taxon>Albibacterium</taxon>
    </lineage>
</organism>